<proteinExistence type="predicted"/>
<evidence type="ECO:0000313" key="1">
    <source>
        <dbReference type="EMBL" id="KAG2225871.1"/>
    </source>
</evidence>
<comment type="caution">
    <text evidence="1">The sequence shown here is derived from an EMBL/GenBank/DDBJ whole genome shotgun (WGS) entry which is preliminary data.</text>
</comment>
<keyword evidence="2" id="KW-1185">Reference proteome</keyword>
<gene>
    <name evidence="1" type="ORF">INT45_007115</name>
</gene>
<dbReference type="AlphaFoldDB" id="A0A8H7SCS4"/>
<dbReference type="Proteomes" id="UP000646827">
    <property type="component" value="Unassembled WGS sequence"/>
</dbReference>
<reference evidence="1 2" key="1">
    <citation type="submission" date="2020-12" db="EMBL/GenBank/DDBJ databases">
        <title>Metabolic potential, ecology and presence of endohyphal bacteria is reflected in genomic diversity of Mucoromycotina.</title>
        <authorList>
            <person name="Muszewska A."/>
            <person name="Okrasinska A."/>
            <person name="Steczkiewicz K."/>
            <person name="Drgas O."/>
            <person name="Orlowska M."/>
            <person name="Perlinska-Lenart U."/>
            <person name="Aleksandrzak-Piekarczyk T."/>
            <person name="Szatraj K."/>
            <person name="Zielenkiewicz U."/>
            <person name="Pilsyk S."/>
            <person name="Malc E."/>
            <person name="Mieczkowski P."/>
            <person name="Kruszewska J.S."/>
            <person name="Biernat P."/>
            <person name="Pawlowska J."/>
        </authorList>
    </citation>
    <scope>NUCLEOTIDE SEQUENCE [LARGE SCALE GENOMIC DNA]</scope>
    <source>
        <strain evidence="1 2">CBS 142.35</strain>
    </source>
</reference>
<dbReference type="OrthoDB" id="2251053at2759"/>
<accession>A0A8H7SCS4</accession>
<sequence>MQKKKTRVNKQHFIKNKLHRRRKITIKKTFDSLNKDKLWVLKATFKEAAKRDEQPESVEEKMMKFALQCNFHHPSHSWILDTKDDYWNDVFLPAELKEIHDTGWSLFPPTKKLFQDQLNELAKLEITKETYKFAQQIKHDPSDDLLMIMFLTSSLLFVQSANVDGFMETDKQYRMFGFVNTIYVGSDIAVSGERCVVTNKKHQLLAINEIQRKVAGRKMDAVYIGGRKELGCMEAGSNVDQTKELYTVLNSILEKLSFKDERRMFKYFA</sequence>
<evidence type="ECO:0000313" key="2">
    <source>
        <dbReference type="Proteomes" id="UP000646827"/>
    </source>
</evidence>
<dbReference type="EMBL" id="JAEPRB010000023">
    <property type="protein sequence ID" value="KAG2225871.1"/>
    <property type="molecule type" value="Genomic_DNA"/>
</dbReference>
<organism evidence="1 2">
    <name type="scientific">Circinella minor</name>
    <dbReference type="NCBI Taxonomy" id="1195481"/>
    <lineage>
        <taxon>Eukaryota</taxon>
        <taxon>Fungi</taxon>
        <taxon>Fungi incertae sedis</taxon>
        <taxon>Mucoromycota</taxon>
        <taxon>Mucoromycotina</taxon>
        <taxon>Mucoromycetes</taxon>
        <taxon>Mucorales</taxon>
        <taxon>Lichtheimiaceae</taxon>
        <taxon>Circinella</taxon>
    </lineage>
</organism>
<name>A0A8H7SCS4_9FUNG</name>
<protein>
    <submittedName>
        <fullName evidence="1">Uncharacterized protein</fullName>
    </submittedName>
</protein>